<evidence type="ECO:0000313" key="2">
    <source>
        <dbReference type="EMBL" id="PHH49883.1"/>
    </source>
</evidence>
<keyword evidence="1" id="KW-1133">Transmembrane helix</keyword>
<gene>
    <name evidence="2" type="ORF">CFIMG_006495RAa</name>
</gene>
<comment type="caution">
    <text evidence="2">The sequence shown here is derived from an EMBL/GenBank/DDBJ whole genome shotgun (WGS) entry which is preliminary data.</text>
</comment>
<dbReference type="Proteomes" id="UP000222788">
    <property type="component" value="Unassembled WGS sequence"/>
</dbReference>
<organism evidence="2 3">
    <name type="scientific">Ceratocystis fimbriata CBS 114723</name>
    <dbReference type="NCBI Taxonomy" id="1035309"/>
    <lineage>
        <taxon>Eukaryota</taxon>
        <taxon>Fungi</taxon>
        <taxon>Dikarya</taxon>
        <taxon>Ascomycota</taxon>
        <taxon>Pezizomycotina</taxon>
        <taxon>Sordariomycetes</taxon>
        <taxon>Hypocreomycetidae</taxon>
        <taxon>Microascales</taxon>
        <taxon>Ceratocystidaceae</taxon>
        <taxon>Ceratocystis</taxon>
    </lineage>
</organism>
<feature type="transmembrane region" description="Helical" evidence="1">
    <location>
        <begin position="412"/>
        <end position="436"/>
    </location>
</feature>
<name>A0A2C5WVS1_9PEZI</name>
<feature type="transmembrane region" description="Helical" evidence="1">
    <location>
        <begin position="371"/>
        <end position="392"/>
    </location>
</feature>
<proteinExistence type="predicted"/>
<evidence type="ECO:0008006" key="4">
    <source>
        <dbReference type="Google" id="ProtNLM"/>
    </source>
</evidence>
<keyword evidence="1" id="KW-0812">Transmembrane</keyword>
<feature type="transmembrane region" description="Helical" evidence="1">
    <location>
        <begin position="179"/>
        <end position="201"/>
    </location>
</feature>
<reference evidence="2 3" key="1">
    <citation type="journal article" date="2013" name="Fungal Biol.">
        <title>Analysis of microsatellite markers in the genome of the plant pathogen Ceratocystis fimbriata.</title>
        <authorList>
            <person name="Simpson M.C."/>
            <person name="Wilken P.M."/>
            <person name="Coetzee M.P."/>
            <person name="Wingfield M.J."/>
            <person name="Wingfield B.D."/>
        </authorList>
    </citation>
    <scope>NUCLEOTIDE SEQUENCE [LARGE SCALE GENOMIC DNA]</scope>
    <source>
        <strain evidence="2 3">CBS 114723</strain>
    </source>
</reference>
<accession>A0A2C5WVS1</accession>
<reference evidence="2 3" key="2">
    <citation type="journal article" date="2013" name="IMA Fungus">
        <title>IMA Genome-F 1: Ceratocystis fimbriata: Draft nuclear genome sequence for the plant pathogen, Ceratocystis fimbriata.</title>
        <authorList>
            <person name="Wilken P.M."/>
            <person name="Steenkamp E.T."/>
            <person name="Wingfield M.J."/>
            <person name="de Beer Z.W."/>
            <person name="Wingfield B.D."/>
        </authorList>
    </citation>
    <scope>NUCLEOTIDE SEQUENCE [LARGE SCALE GENOMIC DNA]</scope>
    <source>
        <strain evidence="2 3">CBS 114723</strain>
    </source>
</reference>
<dbReference type="OrthoDB" id="9993796at2759"/>
<evidence type="ECO:0000313" key="3">
    <source>
        <dbReference type="Proteomes" id="UP000222788"/>
    </source>
</evidence>
<protein>
    <recommendedName>
        <fullName evidence="4">Aflatrem synthesis protein A</fullName>
    </recommendedName>
</protein>
<dbReference type="STRING" id="1035309.A0A2C5WVS1"/>
<sequence length="447" mass="48409">MLSKLLTIGVLIACSALGVRMTMFLGFHNGLMGVIGNALSSPALQTPTSSTTTVSAVPFPAGPQLFVISYTGLGPIDRLLGDVIAYFTLLMHTPQNWPARAAWTYIMFQFYGIWQAVQLEGYRLGNANRAIRHTAILGVIFQVASLTFTLPIYLIIHILTDPSVTVPGSLRVPRADRVAAPLAGFLSFTLPAMGMGLPGFLETPTYHYVSALWQVFPVTQTVWHRLCRQIFRLEGADSGVNTVPMHVEEIEVSEQFEATGDAIKVEKEIITATSSNITTKAPASPTHFSMSQGLPTAYSDAFFQGIVSHVTLLTLVLLPPGTPGLPPVLRHLATQFTFSTVFTPFTFRTSPVIESSMLENYAAGASIQGPLLGALALSFLQWDLFFSSVAYLTWVVYDSSKASKENKKNPGFLRILCEVLVWTLLGGPAAAGAVMLSKRDKGHLALA</sequence>
<dbReference type="EMBL" id="APWK03000162">
    <property type="protein sequence ID" value="PHH49883.1"/>
    <property type="molecule type" value="Genomic_DNA"/>
</dbReference>
<evidence type="ECO:0000256" key="1">
    <source>
        <dbReference type="SAM" id="Phobius"/>
    </source>
</evidence>
<keyword evidence="1" id="KW-0472">Membrane</keyword>
<dbReference type="AlphaFoldDB" id="A0A2C5WVS1"/>
<feature type="transmembrane region" description="Helical" evidence="1">
    <location>
        <begin position="135"/>
        <end position="159"/>
    </location>
</feature>
<keyword evidence="3" id="KW-1185">Reference proteome</keyword>